<dbReference type="SUPFAM" id="SSF51735">
    <property type="entry name" value="NAD(P)-binding Rossmann-fold domains"/>
    <property type="match status" value="1"/>
</dbReference>
<dbReference type="Pfam" id="PF08338">
    <property type="entry name" value="DUF1731"/>
    <property type="match status" value="1"/>
</dbReference>
<dbReference type="Gene3D" id="3.40.50.720">
    <property type="entry name" value="NAD(P)-binding Rossmann-like Domain"/>
    <property type="match status" value="1"/>
</dbReference>
<evidence type="ECO:0000256" key="1">
    <source>
        <dbReference type="ARBA" id="ARBA00009353"/>
    </source>
</evidence>
<dbReference type="STRING" id="1121869.SAMN03084138_03229"/>
<dbReference type="InterPro" id="IPR036291">
    <property type="entry name" value="NAD(P)-bd_dom_sf"/>
</dbReference>
<evidence type="ECO:0000259" key="3">
    <source>
        <dbReference type="Pfam" id="PF08338"/>
    </source>
</evidence>
<dbReference type="RefSeq" id="WP_017008048.1">
    <property type="nucleotide sequence ID" value="NZ_FOWR01000026.1"/>
</dbReference>
<dbReference type="NCBIfam" id="TIGR01777">
    <property type="entry name" value="yfcH"/>
    <property type="match status" value="1"/>
</dbReference>
<gene>
    <name evidence="4" type="ORF">SAMN03084138_03229</name>
</gene>
<comment type="similarity">
    <text evidence="1">Belongs to the NAD(P)-dependent epimerase/dehydratase family. SDR39U1 subfamily.</text>
</comment>
<dbReference type="InterPro" id="IPR013549">
    <property type="entry name" value="DUF1731"/>
</dbReference>
<feature type="domain" description="NAD-dependent epimerase/dehydratase" evidence="2">
    <location>
        <begin position="3"/>
        <end position="222"/>
    </location>
</feature>
<dbReference type="InterPro" id="IPR010099">
    <property type="entry name" value="SDR39U1"/>
</dbReference>
<dbReference type="PANTHER" id="PTHR11092">
    <property type="entry name" value="SUGAR NUCLEOTIDE EPIMERASE RELATED"/>
    <property type="match status" value="1"/>
</dbReference>
<reference evidence="4 5" key="1">
    <citation type="submission" date="2016-10" db="EMBL/GenBank/DDBJ databases">
        <authorList>
            <person name="de Groot N.N."/>
        </authorList>
    </citation>
    <scope>NUCLEOTIDE SEQUENCE [LARGE SCALE GENOMIC DNA]</scope>
    <source>
        <strain evidence="4 5">DSM 15893</strain>
    </source>
</reference>
<dbReference type="InterPro" id="IPR001509">
    <property type="entry name" value="Epimerase_deHydtase"/>
</dbReference>
<dbReference type="PANTHER" id="PTHR11092:SF0">
    <property type="entry name" value="EPIMERASE FAMILY PROTEIN SDR39U1"/>
    <property type="match status" value="1"/>
</dbReference>
<accession>A0A1I5TKL3</accession>
<evidence type="ECO:0000313" key="4">
    <source>
        <dbReference type="EMBL" id="SFP82886.1"/>
    </source>
</evidence>
<dbReference type="CDD" id="cd05242">
    <property type="entry name" value="SDR_a8"/>
    <property type="match status" value="1"/>
</dbReference>
<dbReference type="GeneID" id="35871402"/>
<feature type="domain" description="DUF1731" evidence="3">
    <location>
        <begin position="249"/>
        <end position="294"/>
    </location>
</feature>
<dbReference type="Proteomes" id="UP000182692">
    <property type="component" value="Unassembled WGS sequence"/>
</dbReference>
<sequence>MHILITGGTGLIGRTLISKLGDHEITVLTRSPQKAKNVLPSTVTTIADLDELTDFNNIDAVINLAGEPIVDKRWSDRQKGIICSSRWGITEKIVSRILTADNPPKTLISGSAVGYYSDQKDAIVDESLVVDATDFAHAVCANWERIALRARPAKTRVCLLRTGIVLSKEGGALKKMLLPYQLGLGGAIGDGNQYFPWIHIEDMANAIVHLLEKSEHEGAFNLTAPNPVTNREFSQSLAASLDRPHILFTPAFAIKLMLGEAGQLLLEGQRAIPKALEEDGFTFTYKEIRPALDSLLRQ</sequence>
<evidence type="ECO:0008006" key="6">
    <source>
        <dbReference type="Google" id="ProtNLM"/>
    </source>
</evidence>
<dbReference type="EMBL" id="FOWR01000026">
    <property type="protein sequence ID" value="SFP82886.1"/>
    <property type="molecule type" value="Genomic_DNA"/>
</dbReference>
<proteinExistence type="inferred from homology"/>
<name>A0A1I5TKL3_9GAMM</name>
<dbReference type="Pfam" id="PF01370">
    <property type="entry name" value="Epimerase"/>
    <property type="match status" value="1"/>
</dbReference>
<evidence type="ECO:0000313" key="5">
    <source>
        <dbReference type="Proteomes" id="UP000182692"/>
    </source>
</evidence>
<protein>
    <recommendedName>
        <fullName evidence="6">TIGR01777 family protein</fullName>
    </recommendedName>
</protein>
<dbReference type="AlphaFoldDB" id="A0A1I5TKL3"/>
<evidence type="ECO:0000259" key="2">
    <source>
        <dbReference type="Pfam" id="PF01370"/>
    </source>
</evidence>
<organism evidence="4 5">
    <name type="scientific">Enterovibrio norvegicus DSM 15893</name>
    <dbReference type="NCBI Taxonomy" id="1121869"/>
    <lineage>
        <taxon>Bacteria</taxon>
        <taxon>Pseudomonadati</taxon>
        <taxon>Pseudomonadota</taxon>
        <taxon>Gammaproteobacteria</taxon>
        <taxon>Vibrionales</taxon>
        <taxon>Vibrionaceae</taxon>
        <taxon>Enterovibrio</taxon>
    </lineage>
</organism>
<dbReference type="OrthoDB" id="9801773at2"/>